<dbReference type="RefSeq" id="WP_093646234.1">
    <property type="nucleotide sequence ID" value="NZ_FPBH01000045.1"/>
</dbReference>
<organism evidence="1 2">
    <name type="scientific">Paraburkholderia aspalathi</name>
    <dbReference type="NCBI Taxonomy" id="1324617"/>
    <lineage>
        <taxon>Bacteria</taxon>
        <taxon>Pseudomonadati</taxon>
        <taxon>Pseudomonadota</taxon>
        <taxon>Betaproteobacteria</taxon>
        <taxon>Burkholderiales</taxon>
        <taxon>Burkholderiaceae</taxon>
        <taxon>Paraburkholderia</taxon>
    </lineage>
</organism>
<dbReference type="InterPro" id="IPR021389">
    <property type="entry name" value="DUF3022"/>
</dbReference>
<reference evidence="1 2" key="1">
    <citation type="submission" date="2016-10" db="EMBL/GenBank/DDBJ databases">
        <authorList>
            <person name="de Groot N.N."/>
        </authorList>
    </citation>
    <scope>NUCLEOTIDE SEQUENCE [LARGE SCALE GENOMIC DNA]</scope>
    <source>
        <strain evidence="1 2">LMG 27731</strain>
    </source>
</reference>
<evidence type="ECO:0000313" key="2">
    <source>
        <dbReference type="Proteomes" id="UP000198844"/>
    </source>
</evidence>
<name>A0A1I7EPY1_9BURK</name>
<dbReference type="AlphaFoldDB" id="A0A1I7EPY1"/>
<protein>
    <recommendedName>
        <fullName evidence="3">DUF3022 domain-containing protein</fullName>
    </recommendedName>
</protein>
<evidence type="ECO:0000313" key="1">
    <source>
        <dbReference type="EMBL" id="SFU25989.1"/>
    </source>
</evidence>
<dbReference type="Pfam" id="PF11226">
    <property type="entry name" value="DUF3022"/>
    <property type="match status" value="1"/>
</dbReference>
<gene>
    <name evidence="1" type="ORF">SAMN05192563_104512</name>
</gene>
<proteinExistence type="predicted"/>
<dbReference type="OrthoDB" id="9099390at2"/>
<evidence type="ECO:0008006" key="3">
    <source>
        <dbReference type="Google" id="ProtNLM"/>
    </source>
</evidence>
<sequence>MRPIDREQRIEEIELGLAGLFASPKTPSVQCYEEGSRVQFQLSWVVESKRDTSLDSRCVTAIRFTAPQINRYAAMDTTQGRAIRNRLGAFIRQRVDEQYTPPPVEGDCSIEINVDDALLDVQDEEDYYP</sequence>
<dbReference type="EMBL" id="FPBH01000045">
    <property type="protein sequence ID" value="SFU25989.1"/>
    <property type="molecule type" value="Genomic_DNA"/>
</dbReference>
<dbReference type="Proteomes" id="UP000198844">
    <property type="component" value="Unassembled WGS sequence"/>
</dbReference>
<accession>A0A1I7EPY1</accession>